<dbReference type="AlphaFoldDB" id="A0A0B7ME49"/>
<accession>A0A0B7ME49</accession>
<organism evidence="1 2">
    <name type="scientific">Syntrophaceticus schinkii</name>
    <dbReference type="NCBI Taxonomy" id="499207"/>
    <lineage>
        <taxon>Bacteria</taxon>
        <taxon>Bacillati</taxon>
        <taxon>Bacillota</taxon>
        <taxon>Clostridia</taxon>
        <taxon>Thermoanaerobacterales</taxon>
        <taxon>Thermoanaerobacterales Family III. Incertae Sedis</taxon>
        <taxon>Syntrophaceticus</taxon>
    </lineage>
</organism>
<keyword evidence="2" id="KW-1185">Reference proteome</keyword>
<evidence type="ECO:0000313" key="1">
    <source>
        <dbReference type="EMBL" id="CEO88340.1"/>
    </source>
</evidence>
<dbReference type="RefSeq" id="WP_198142181.1">
    <property type="nucleotide sequence ID" value="NZ_CDRZ01000087.1"/>
</dbReference>
<evidence type="ECO:0000313" key="2">
    <source>
        <dbReference type="Proteomes" id="UP000046155"/>
    </source>
</evidence>
<protein>
    <submittedName>
        <fullName evidence="1">Uncharacterized protein</fullName>
    </submittedName>
</protein>
<dbReference type="EMBL" id="CDRZ01000087">
    <property type="protein sequence ID" value="CEO88340.1"/>
    <property type="molecule type" value="Genomic_DNA"/>
</dbReference>
<gene>
    <name evidence="1" type="ORF">SSCH_1770002</name>
</gene>
<dbReference type="Proteomes" id="UP000046155">
    <property type="component" value="Unassembled WGS sequence"/>
</dbReference>
<reference evidence="2" key="1">
    <citation type="submission" date="2015-01" db="EMBL/GenBank/DDBJ databases">
        <authorList>
            <person name="Manzoor Shahid"/>
            <person name="Zubair Saima"/>
        </authorList>
    </citation>
    <scope>NUCLEOTIDE SEQUENCE [LARGE SCALE GENOMIC DNA]</scope>
    <source>
        <strain evidence="2">Sp3</strain>
    </source>
</reference>
<name>A0A0B7ME49_9FIRM</name>
<sequence length="48" mass="5720">MGRLLRKKSTTGIYQVMVRGINKEPIFREEKDTRQYNNSENLHDILII</sequence>
<proteinExistence type="predicted"/>